<dbReference type="Pfam" id="PF00111">
    <property type="entry name" value="Fer2"/>
    <property type="match status" value="1"/>
</dbReference>
<keyword evidence="1" id="KW-0001">2Fe-2S</keyword>
<dbReference type="SUPFAM" id="SSF47741">
    <property type="entry name" value="CO dehydrogenase ISP C-domain like"/>
    <property type="match status" value="1"/>
</dbReference>
<dbReference type="InterPro" id="IPR051452">
    <property type="entry name" value="Diverse_Oxidoreductases"/>
</dbReference>
<dbReference type="InterPro" id="IPR006058">
    <property type="entry name" value="2Fe2S_fd_BS"/>
</dbReference>
<dbReference type="AlphaFoldDB" id="A0A1H1MTF1"/>
<dbReference type="InterPro" id="IPR002888">
    <property type="entry name" value="2Fe-2S-bd"/>
</dbReference>
<dbReference type="Pfam" id="PF01799">
    <property type="entry name" value="Fer2_2"/>
    <property type="match status" value="1"/>
</dbReference>
<evidence type="ECO:0000256" key="6">
    <source>
        <dbReference type="SAM" id="MobiDB-lite"/>
    </source>
</evidence>
<dbReference type="GO" id="GO:0051537">
    <property type="term" value="F:2 iron, 2 sulfur cluster binding"/>
    <property type="evidence" value="ECO:0007669"/>
    <property type="project" value="UniProtKB-KW"/>
</dbReference>
<dbReference type="PANTHER" id="PTHR44379:SF2">
    <property type="entry name" value="BLR6218 PROTEIN"/>
    <property type="match status" value="1"/>
</dbReference>
<dbReference type="Proteomes" id="UP000198983">
    <property type="component" value="Chromosome I"/>
</dbReference>
<evidence type="ECO:0000313" key="8">
    <source>
        <dbReference type="EMBL" id="SDR89685.1"/>
    </source>
</evidence>
<reference evidence="8 9" key="1">
    <citation type="submission" date="2016-10" db="EMBL/GenBank/DDBJ databases">
        <authorList>
            <person name="de Groot N.N."/>
        </authorList>
    </citation>
    <scope>NUCLEOTIDE SEQUENCE [LARGE SCALE GENOMIC DNA]</scope>
    <source>
        <strain evidence="8 9">DSM 22024</strain>
    </source>
</reference>
<evidence type="ECO:0000259" key="7">
    <source>
        <dbReference type="PROSITE" id="PS51085"/>
    </source>
</evidence>
<feature type="domain" description="2Fe-2S ferredoxin-type" evidence="7">
    <location>
        <begin position="23"/>
        <end position="99"/>
    </location>
</feature>
<dbReference type="EMBL" id="LT629732">
    <property type="protein sequence ID" value="SDR89685.1"/>
    <property type="molecule type" value="Genomic_DNA"/>
</dbReference>
<sequence length="168" mass="17557">MTAEVAPHSNGAAPDPNDAPGADTIRLTLNGQRYEVAAPVGRTLAELLRNDLGFTGTKVACGEGHCGACTVQVDGKPTLSCITLAHTVDGAEVTTIEGLREHAMVDAFVRCDALQCGFCTPGQIVSATALVAGNPQPSREEIRHAMAGNICRCGAYPKIEEAILTWRA</sequence>
<keyword evidence="9" id="KW-1185">Reference proteome</keyword>
<dbReference type="InterPro" id="IPR001041">
    <property type="entry name" value="2Fe-2S_ferredoxin-type"/>
</dbReference>
<keyword evidence="5" id="KW-0411">Iron-sulfur</keyword>
<dbReference type="GO" id="GO:0046872">
    <property type="term" value="F:metal ion binding"/>
    <property type="evidence" value="ECO:0007669"/>
    <property type="project" value="UniProtKB-KW"/>
</dbReference>
<dbReference type="InterPro" id="IPR036884">
    <property type="entry name" value="2Fe-2S-bd_dom_sf"/>
</dbReference>
<evidence type="ECO:0000256" key="3">
    <source>
        <dbReference type="ARBA" id="ARBA00023002"/>
    </source>
</evidence>
<evidence type="ECO:0000256" key="5">
    <source>
        <dbReference type="ARBA" id="ARBA00023014"/>
    </source>
</evidence>
<dbReference type="OrthoDB" id="159930at2"/>
<dbReference type="Gene3D" id="3.10.20.30">
    <property type="match status" value="1"/>
</dbReference>
<gene>
    <name evidence="8" type="ORF">SAMN04489717_0943</name>
</gene>
<dbReference type="InterPro" id="IPR036010">
    <property type="entry name" value="2Fe-2S_ferredoxin-like_sf"/>
</dbReference>
<keyword evidence="3" id="KW-0560">Oxidoreductase</keyword>
<name>A0A1H1MTF1_9ACTN</name>
<dbReference type="SUPFAM" id="SSF54292">
    <property type="entry name" value="2Fe-2S ferredoxin-like"/>
    <property type="match status" value="1"/>
</dbReference>
<keyword evidence="2" id="KW-0479">Metal-binding</keyword>
<organism evidence="8 9">
    <name type="scientific">Actinopolymorpha singaporensis</name>
    <dbReference type="NCBI Taxonomy" id="117157"/>
    <lineage>
        <taxon>Bacteria</taxon>
        <taxon>Bacillati</taxon>
        <taxon>Actinomycetota</taxon>
        <taxon>Actinomycetes</taxon>
        <taxon>Propionibacteriales</taxon>
        <taxon>Actinopolymorphaceae</taxon>
        <taxon>Actinopolymorpha</taxon>
    </lineage>
</organism>
<dbReference type="PANTHER" id="PTHR44379">
    <property type="entry name" value="OXIDOREDUCTASE WITH IRON-SULFUR SUBUNIT"/>
    <property type="match status" value="1"/>
</dbReference>
<dbReference type="CDD" id="cd00207">
    <property type="entry name" value="fer2"/>
    <property type="match status" value="1"/>
</dbReference>
<dbReference type="PROSITE" id="PS00197">
    <property type="entry name" value="2FE2S_FER_1"/>
    <property type="match status" value="1"/>
</dbReference>
<evidence type="ECO:0000313" key="9">
    <source>
        <dbReference type="Proteomes" id="UP000198983"/>
    </source>
</evidence>
<dbReference type="GO" id="GO:0016491">
    <property type="term" value="F:oxidoreductase activity"/>
    <property type="evidence" value="ECO:0007669"/>
    <property type="project" value="UniProtKB-KW"/>
</dbReference>
<dbReference type="InterPro" id="IPR012675">
    <property type="entry name" value="Beta-grasp_dom_sf"/>
</dbReference>
<feature type="region of interest" description="Disordered" evidence="6">
    <location>
        <begin position="1"/>
        <end position="22"/>
    </location>
</feature>
<accession>A0A1H1MTF1</accession>
<evidence type="ECO:0000256" key="4">
    <source>
        <dbReference type="ARBA" id="ARBA00023004"/>
    </source>
</evidence>
<dbReference type="RefSeq" id="WP_092650875.1">
    <property type="nucleotide sequence ID" value="NZ_LT629732.1"/>
</dbReference>
<evidence type="ECO:0000256" key="1">
    <source>
        <dbReference type="ARBA" id="ARBA00022714"/>
    </source>
</evidence>
<dbReference type="PROSITE" id="PS51085">
    <property type="entry name" value="2FE2S_FER_2"/>
    <property type="match status" value="1"/>
</dbReference>
<dbReference type="STRING" id="117157.SAMN04489717_0943"/>
<protein>
    <submittedName>
        <fullName evidence="8">Xanthine dehydrogenase YagT iron-sulfur-binding subunit</fullName>
    </submittedName>
</protein>
<dbReference type="Gene3D" id="1.10.150.120">
    <property type="entry name" value="[2Fe-2S]-binding domain"/>
    <property type="match status" value="1"/>
</dbReference>
<keyword evidence="4" id="KW-0408">Iron</keyword>
<feature type="compositionally biased region" description="Low complexity" evidence="6">
    <location>
        <begin position="10"/>
        <end position="22"/>
    </location>
</feature>
<proteinExistence type="predicted"/>
<evidence type="ECO:0000256" key="2">
    <source>
        <dbReference type="ARBA" id="ARBA00022723"/>
    </source>
</evidence>